<gene>
    <name evidence="5" type="ORF">LCGC14_0473530</name>
</gene>
<dbReference type="GO" id="GO:0006865">
    <property type="term" value="P:amino acid transport"/>
    <property type="evidence" value="ECO:0007669"/>
    <property type="project" value="UniProtKB-KW"/>
</dbReference>
<evidence type="ECO:0000259" key="4">
    <source>
        <dbReference type="Pfam" id="PF13458"/>
    </source>
</evidence>
<reference evidence="5" key="1">
    <citation type="journal article" date="2015" name="Nature">
        <title>Complex archaea that bridge the gap between prokaryotes and eukaryotes.</title>
        <authorList>
            <person name="Spang A."/>
            <person name="Saw J.H."/>
            <person name="Jorgensen S.L."/>
            <person name="Zaremba-Niedzwiedzka K."/>
            <person name="Martijn J."/>
            <person name="Lind A.E."/>
            <person name="van Eijk R."/>
            <person name="Schleper C."/>
            <person name="Guy L."/>
            <person name="Ettema T.J."/>
        </authorList>
    </citation>
    <scope>NUCLEOTIDE SEQUENCE</scope>
</reference>
<evidence type="ECO:0000256" key="1">
    <source>
        <dbReference type="ARBA" id="ARBA00022448"/>
    </source>
</evidence>
<dbReference type="Gene3D" id="3.40.50.2300">
    <property type="match status" value="2"/>
</dbReference>
<organism evidence="5">
    <name type="scientific">marine sediment metagenome</name>
    <dbReference type="NCBI Taxonomy" id="412755"/>
    <lineage>
        <taxon>unclassified sequences</taxon>
        <taxon>metagenomes</taxon>
        <taxon>ecological metagenomes</taxon>
    </lineage>
</organism>
<evidence type="ECO:0000256" key="3">
    <source>
        <dbReference type="ARBA" id="ARBA00022970"/>
    </source>
</evidence>
<feature type="domain" description="Leucine-binding protein" evidence="4">
    <location>
        <begin position="30"/>
        <end position="380"/>
    </location>
</feature>
<evidence type="ECO:0000256" key="2">
    <source>
        <dbReference type="ARBA" id="ARBA00022729"/>
    </source>
</evidence>
<sequence>MFKNITRRASKFAAIAAVGLLAMNVQAAEPIRIGSFLSVTGPASFLGDPELKTMEMYVEKINKDGGVLGRQLELVHYDDAGNASKALNFASRLIRSDRVDIIVGGSTTGATMAAVPLVAQAQIPFISLAGAVVITTPVKKWVFKTPQTDRMAAERVLNDMKERGLTKVGLISGTGGFGSSGREQTLAAAKEMGGIEIVADETYGGSDTDMTAQLTNIRGTKGVQTILNFGFGQGPAIVTRNYAQLGIDLPFYQSHGVASDGFLDLAGSSAEGLRLPASPLLVPDSLPESDPQKPVVEAYKSEYEARWNEKVSTFGAYAYDGLMLAVEAIKKAGSTDKAAVRDALESIQGHVGVTGTFNMSADDHNGLKADSFRILEVQDGGWKLIN</sequence>
<dbReference type="PANTHER" id="PTHR30483:SF38">
    <property type="entry name" value="BLR7848 PROTEIN"/>
    <property type="match status" value="1"/>
</dbReference>
<dbReference type="EMBL" id="LAZR01000506">
    <property type="protein sequence ID" value="KKN66268.1"/>
    <property type="molecule type" value="Genomic_DNA"/>
</dbReference>
<dbReference type="SUPFAM" id="SSF53822">
    <property type="entry name" value="Periplasmic binding protein-like I"/>
    <property type="match status" value="1"/>
</dbReference>
<comment type="caution">
    <text evidence="5">The sequence shown here is derived from an EMBL/GenBank/DDBJ whole genome shotgun (WGS) entry which is preliminary data.</text>
</comment>
<keyword evidence="3" id="KW-0029">Amino-acid transport</keyword>
<keyword evidence="2" id="KW-0732">Signal</keyword>
<dbReference type="InterPro" id="IPR028081">
    <property type="entry name" value="Leu-bd"/>
</dbReference>
<dbReference type="CDD" id="cd06333">
    <property type="entry name" value="PBP1_ABC_RPA1789-like"/>
    <property type="match status" value="1"/>
</dbReference>
<dbReference type="AlphaFoldDB" id="A0A0F9VKG2"/>
<dbReference type="PRINTS" id="PR00337">
    <property type="entry name" value="LEUILEVALBP"/>
</dbReference>
<dbReference type="InterPro" id="IPR051010">
    <property type="entry name" value="BCAA_transport"/>
</dbReference>
<accession>A0A0F9VKG2</accession>
<evidence type="ECO:0000313" key="5">
    <source>
        <dbReference type="EMBL" id="KKN66268.1"/>
    </source>
</evidence>
<protein>
    <recommendedName>
        <fullName evidence="4">Leucine-binding protein domain-containing protein</fullName>
    </recommendedName>
</protein>
<dbReference type="InterPro" id="IPR028082">
    <property type="entry name" value="Peripla_BP_I"/>
</dbReference>
<dbReference type="InterPro" id="IPR000709">
    <property type="entry name" value="Leu_Ile_Val-bd"/>
</dbReference>
<dbReference type="PANTHER" id="PTHR30483">
    <property type="entry name" value="LEUCINE-SPECIFIC-BINDING PROTEIN"/>
    <property type="match status" value="1"/>
</dbReference>
<proteinExistence type="predicted"/>
<keyword evidence="1" id="KW-0813">Transport</keyword>
<name>A0A0F9VKG2_9ZZZZ</name>
<dbReference type="Pfam" id="PF13458">
    <property type="entry name" value="Peripla_BP_6"/>
    <property type="match status" value="1"/>
</dbReference>